<reference evidence="3" key="1">
    <citation type="submission" date="2016-07" db="EMBL/GenBank/DDBJ databases">
        <title>De novo transcriptome assembly of four accessions of the metal hyperaccumulator plant Noccaea caerulescens.</title>
        <authorList>
            <person name="Blande D."/>
            <person name="Halimaa P."/>
            <person name="Tervahauta A.I."/>
            <person name="Aarts M.G."/>
            <person name="Karenlampi S.O."/>
        </authorList>
    </citation>
    <scope>NUCLEOTIDE SEQUENCE</scope>
</reference>
<dbReference type="Pfam" id="PF08268">
    <property type="entry name" value="FBA_3"/>
    <property type="match status" value="1"/>
</dbReference>
<dbReference type="AlphaFoldDB" id="A0A1J3K638"/>
<dbReference type="PANTHER" id="PTHR31111:SF113">
    <property type="entry name" value="F-BOX ASSOCIATED UBIQUITINATION EFFECTOR FAMILY PROTEIN"/>
    <property type="match status" value="1"/>
</dbReference>
<name>A0A1J3K638_NOCCA</name>
<feature type="transmembrane region" description="Helical" evidence="1">
    <location>
        <begin position="348"/>
        <end position="370"/>
    </location>
</feature>
<sequence length="371" mass="42521">MLCSEPLGESRFEGSEELVYLHYNTERPSMTCEGLVCFPDPDWIHVLNPSTGQIRRFPTDLDPDKNDLTFFIRNRSKKLNLSSWTYDMNDWSMGFGRDNVTGSFKIVKMCCYSRLRLGRECAVLDVETGDWRKVALPCYVHRLGNHSACVNGSIYWLYKEGWDDKLLAFDLHKEEFHDVSVPAMFLTWKTQVVNLEDRVALARSEQVGVGGSDWILEILTMEEGTWSKTYSISLPRGSSSQLFRPVALSKQGGDLVLYDNSDVLYKYCPGTDEIRCLSSHTRVLSPYLENLVPLAVKSSHPPLPVPFDPEFCPPRRQPCPLSEPVSWKSYFFFQLKEEFATCIPRSTLLLLVLSSFCFLHFFFNSASVVFF</sequence>
<keyword evidence="1" id="KW-0472">Membrane</keyword>
<accession>A0A1J3K638</accession>
<keyword evidence="1" id="KW-0812">Transmembrane</keyword>
<dbReference type="PANTHER" id="PTHR31111">
    <property type="entry name" value="BNAA05G37150D PROTEIN-RELATED"/>
    <property type="match status" value="1"/>
</dbReference>
<dbReference type="InterPro" id="IPR011043">
    <property type="entry name" value="Gal_Oxase/kelch_b-propeller"/>
</dbReference>
<evidence type="ECO:0000256" key="1">
    <source>
        <dbReference type="SAM" id="Phobius"/>
    </source>
</evidence>
<keyword evidence="1" id="KW-1133">Transmembrane helix</keyword>
<gene>
    <name evidence="3" type="ORF">MP_TR1797_c2_g1_i1_g.4730</name>
</gene>
<proteinExistence type="predicted"/>
<dbReference type="InterPro" id="IPR013187">
    <property type="entry name" value="F-box-assoc_dom_typ3"/>
</dbReference>
<dbReference type="EMBL" id="GEVM01005767">
    <property type="protein sequence ID" value="JAV00172.1"/>
    <property type="molecule type" value="Transcribed_RNA"/>
</dbReference>
<protein>
    <submittedName>
        <fullName evidence="3">F-box/LRR-repeat protein</fullName>
    </submittedName>
</protein>
<evidence type="ECO:0000259" key="2">
    <source>
        <dbReference type="Pfam" id="PF08268"/>
    </source>
</evidence>
<feature type="domain" description="F-box associated beta-propeller type 3" evidence="2">
    <location>
        <begin position="28"/>
        <end position="238"/>
    </location>
</feature>
<dbReference type="InterPro" id="IPR017451">
    <property type="entry name" value="F-box-assoc_interact_dom"/>
</dbReference>
<dbReference type="SUPFAM" id="SSF50965">
    <property type="entry name" value="Galactose oxidase, central domain"/>
    <property type="match status" value="1"/>
</dbReference>
<dbReference type="NCBIfam" id="TIGR01640">
    <property type="entry name" value="F_box_assoc_1"/>
    <property type="match status" value="1"/>
</dbReference>
<organism evidence="3">
    <name type="scientific">Noccaea caerulescens</name>
    <name type="common">Alpine penny-cress</name>
    <name type="synonym">Thlaspi caerulescens</name>
    <dbReference type="NCBI Taxonomy" id="107243"/>
    <lineage>
        <taxon>Eukaryota</taxon>
        <taxon>Viridiplantae</taxon>
        <taxon>Streptophyta</taxon>
        <taxon>Embryophyta</taxon>
        <taxon>Tracheophyta</taxon>
        <taxon>Spermatophyta</taxon>
        <taxon>Magnoliopsida</taxon>
        <taxon>eudicotyledons</taxon>
        <taxon>Gunneridae</taxon>
        <taxon>Pentapetalae</taxon>
        <taxon>rosids</taxon>
        <taxon>malvids</taxon>
        <taxon>Brassicales</taxon>
        <taxon>Brassicaceae</taxon>
        <taxon>Coluteocarpeae</taxon>
        <taxon>Noccaea</taxon>
    </lineage>
</organism>
<evidence type="ECO:0000313" key="3">
    <source>
        <dbReference type="EMBL" id="JAV00172.1"/>
    </source>
</evidence>